<dbReference type="PANTHER" id="PTHR33198">
    <property type="entry name" value="ANK_REP_REGION DOMAIN-CONTAINING PROTEIN-RELATED"/>
    <property type="match status" value="1"/>
</dbReference>
<comment type="caution">
    <text evidence="4">The sequence shown here is derived from an EMBL/GenBank/DDBJ whole genome shotgun (WGS) entry which is preliminary data.</text>
</comment>
<keyword evidence="5" id="KW-1185">Reference proteome</keyword>
<dbReference type="Proteomes" id="UP001549920">
    <property type="component" value="Unassembled WGS sequence"/>
</dbReference>
<evidence type="ECO:0000259" key="3">
    <source>
        <dbReference type="PROSITE" id="PS50158"/>
    </source>
</evidence>
<protein>
    <recommendedName>
        <fullName evidence="3">CCHC-type domain-containing protein</fullName>
    </recommendedName>
</protein>
<proteinExistence type="predicted"/>
<evidence type="ECO:0000256" key="1">
    <source>
        <dbReference type="PROSITE-ProRule" id="PRU00047"/>
    </source>
</evidence>
<evidence type="ECO:0000313" key="5">
    <source>
        <dbReference type="Proteomes" id="UP001549920"/>
    </source>
</evidence>
<dbReference type="EMBL" id="JBEUOH010000004">
    <property type="protein sequence ID" value="KAL0894743.1"/>
    <property type="molecule type" value="Genomic_DNA"/>
</dbReference>
<sequence>MATRMIGTIESYKNGQDFKAYAERMEQFFIVNEIEEEKKKVGLLITLIGPETYEILKNLVSPAVPSSKGYSELVKLLSGHFVEKKSAIAARYEFYHYRQLESQSVNDYVIELKKKAGPCEFKTFLNEALRDKFVCGLKSEQTIRRLLAEDDLSFESAVKLACAFEGAERETRNMQPQSIQGINYKNKIDQKGGKTDSKKGWTNYRQIKEDCQCCGGAHATEKCFKKSWTCFVCNKTGHLANKCRFRRGTYQRNIHNLKKEKEEENENSMQEEEIILGSINTVSG</sequence>
<dbReference type="InterPro" id="IPR001878">
    <property type="entry name" value="Znf_CCHC"/>
</dbReference>
<keyword evidence="1" id="KW-0862">Zinc</keyword>
<accession>A0ABR3IEQ4</accession>
<dbReference type="PANTHER" id="PTHR33198:SF19">
    <property type="entry name" value="CCHC-TYPE DOMAIN-CONTAINING PROTEIN"/>
    <property type="match status" value="1"/>
</dbReference>
<reference evidence="4 5" key="1">
    <citation type="submission" date="2024-06" db="EMBL/GenBank/DDBJ databases">
        <title>A chromosome-level genome assembly of beet webworm, Loxostege sticticalis.</title>
        <authorList>
            <person name="Zhang Y."/>
        </authorList>
    </citation>
    <scope>NUCLEOTIDE SEQUENCE [LARGE SCALE GENOMIC DNA]</scope>
    <source>
        <strain evidence="4">AQ026</strain>
        <tissue evidence="4">Whole body</tissue>
    </source>
</reference>
<feature type="domain" description="CCHC-type" evidence="3">
    <location>
        <begin position="230"/>
        <end position="244"/>
    </location>
</feature>
<gene>
    <name evidence="4" type="ORF">ABMA27_013277</name>
</gene>
<evidence type="ECO:0000313" key="4">
    <source>
        <dbReference type="EMBL" id="KAL0894743.1"/>
    </source>
</evidence>
<dbReference type="PROSITE" id="PS50158">
    <property type="entry name" value="ZF_CCHC"/>
    <property type="match status" value="1"/>
</dbReference>
<keyword evidence="1" id="KW-0863">Zinc-finger</keyword>
<feature type="coiled-coil region" evidence="2">
    <location>
        <begin position="247"/>
        <end position="274"/>
    </location>
</feature>
<evidence type="ECO:0000256" key="2">
    <source>
        <dbReference type="SAM" id="Coils"/>
    </source>
</evidence>
<organism evidence="4 5">
    <name type="scientific">Loxostege sticticalis</name>
    <name type="common">Beet webworm moth</name>
    <dbReference type="NCBI Taxonomy" id="481309"/>
    <lineage>
        <taxon>Eukaryota</taxon>
        <taxon>Metazoa</taxon>
        <taxon>Ecdysozoa</taxon>
        <taxon>Arthropoda</taxon>
        <taxon>Hexapoda</taxon>
        <taxon>Insecta</taxon>
        <taxon>Pterygota</taxon>
        <taxon>Neoptera</taxon>
        <taxon>Endopterygota</taxon>
        <taxon>Lepidoptera</taxon>
        <taxon>Glossata</taxon>
        <taxon>Ditrysia</taxon>
        <taxon>Pyraloidea</taxon>
        <taxon>Crambidae</taxon>
        <taxon>Pyraustinae</taxon>
        <taxon>Loxostege</taxon>
    </lineage>
</organism>
<dbReference type="SMART" id="SM00343">
    <property type="entry name" value="ZnF_C2HC"/>
    <property type="match status" value="1"/>
</dbReference>
<keyword evidence="2" id="KW-0175">Coiled coil</keyword>
<name>A0ABR3IEQ4_LOXSC</name>
<keyword evidence="1" id="KW-0479">Metal-binding</keyword>